<gene>
    <name evidence="2" type="ORF">C0175_01560</name>
    <name evidence="1" type="ORF">C0189_04180</name>
</gene>
<comment type="caution">
    <text evidence="1">The sequence shown here is derived from an EMBL/GenBank/DDBJ whole genome shotgun (WGS) entry which is preliminary data.</text>
</comment>
<dbReference type="InterPro" id="IPR007546">
    <property type="entry name" value="DUF503"/>
</dbReference>
<proteinExistence type="predicted"/>
<dbReference type="EMBL" id="PNIX01000092">
    <property type="protein sequence ID" value="PMP83565.1"/>
    <property type="molecule type" value="Genomic_DNA"/>
</dbReference>
<dbReference type="PANTHER" id="PTHR36441">
    <property type="entry name" value="HYPOTHETICAL CYTOSOLIC PROTEIN"/>
    <property type="match status" value="1"/>
</dbReference>
<dbReference type="EMBL" id="PNIL01000061">
    <property type="protein sequence ID" value="PMP66912.1"/>
    <property type="molecule type" value="Genomic_DNA"/>
</dbReference>
<sequence>MQVGICNIKFLVPDSFSLKDKRQVTQSLVKKLRNNFNVSIAEENIDSWKDVYLTVVSVNTEKSHLFSTLSKVVEFIKSEPRVVLEDYNIEIL</sequence>
<reference evidence="3 4" key="1">
    <citation type="submission" date="2018-01" db="EMBL/GenBank/DDBJ databases">
        <title>Metagenomic assembled genomes from two thermal pools in the Uzon Caldera, Kamchatka, Russia.</title>
        <authorList>
            <person name="Wilkins L."/>
            <person name="Ettinger C."/>
        </authorList>
    </citation>
    <scope>NUCLEOTIDE SEQUENCE [LARGE SCALE GENOMIC DNA]</scope>
    <source>
        <strain evidence="2">ARK-10</strain>
        <strain evidence="1">ZAV-07</strain>
    </source>
</reference>
<dbReference type="Proteomes" id="UP000236910">
    <property type="component" value="Unassembled WGS sequence"/>
</dbReference>
<evidence type="ECO:0000313" key="1">
    <source>
        <dbReference type="EMBL" id="PMP66912.1"/>
    </source>
</evidence>
<dbReference type="InterPro" id="IPR036746">
    <property type="entry name" value="TT1725-like_sf"/>
</dbReference>
<dbReference type="AlphaFoldDB" id="A0A2J6WDT2"/>
<dbReference type="Gene3D" id="3.30.70.1120">
    <property type="entry name" value="TT1725-like"/>
    <property type="match status" value="1"/>
</dbReference>
<organism evidence="1 4">
    <name type="scientific">Caldisericum exile</name>
    <dbReference type="NCBI Taxonomy" id="693075"/>
    <lineage>
        <taxon>Bacteria</taxon>
        <taxon>Pseudomonadati</taxon>
        <taxon>Caldisericota/Cryosericota group</taxon>
        <taxon>Caldisericota</taxon>
        <taxon>Caldisericia</taxon>
        <taxon>Caldisericales</taxon>
        <taxon>Caldisericaceae</taxon>
        <taxon>Caldisericum</taxon>
    </lineage>
</organism>
<evidence type="ECO:0000313" key="2">
    <source>
        <dbReference type="EMBL" id="PMP83565.1"/>
    </source>
</evidence>
<evidence type="ECO:0000313" key="4">
    <source>
        <dbReference type="Proteomes" id="UP000237040"/>
    </source>
</evidence>
<protein>
    <submittedName>
        <fullName evidence="1">DUF503 domain-containing protein</fullName>
    </submittedName>
</protein>
<accession>A0A2J6WDT2</accession>
<dbReference type="SUPFAM" id="SSF103007">
    <property type="entry name" value="Hypothetical protein TT1725"/>
    <property type="match status" value="1"/>
</dbReference>
<dbReference type="Pfam" id="PF04456">
    <property type="entry name" value="DUF503"/>
    <property type="match status" value="1"/>
</dbReference>
<evidence type="ECO:0000313" key="3">
    <source>
        <dbReference type="Proteomes" id="UP000236910"/>
    </source>
</evidence>
<dbReference type="PANTHER" id="PTHR36441:SF1">
    <property type="entry name" value="DUF503 DOMAIN-CONTAINING PROTEIN"/>
    <property type="match status" value="1"/>
</dbReference>
<name>A0A2J6WDT2_9BACT</name>
<dbReference type="Proteomes" id="UP000237040">
    <property type="component" value="Unassembled WGS sequence"/>
</dbReference>
<dbReference type="RefSeq" id="WP_416084699.1">
    <property type="nucleotide sequence ID" value="NZ_JBNARP010000018.1"/>
</dbReference>